<feature type="compositionally biased region" description="Basic and acidic residues" evidence="1">
    <location>
        <begin position="230"/>
        <end position="240"/>
    </location>
</feature>
<feature type="compositionally biased region" description="Basic residues" evidence="1">
    <location>
        <begin position="251"/>
        <end position="273"/>
    </location>
</feature>
<feature type="region of interest" description="Disordered" evidence="1">
    <location>
        <begin position="230"/>
        <end position="273"/>
    </location>
</feature>
<organism evidence="2 3">
    <name type="scientific">Reticulomyxa filosa</name>
    <dbReference type="NCBI Taxonomy" id="46433"/>
    <lineage>
        <taxon>Eukaryota</taxon>
        <taxon>Sar</taxon>
        <taxon>Rhizaria</taxon>
        <taxon>Retaria</taxon>
        <taxon>Foraminifera</taxon>
        <taxon>Monothalamids</taxon>
        <taxon>Reticulomyxidae</taxon>
        <taxon>Reticulomyxa</taxon>
    </lineage>
</organism>
<dbReference type="Proteomes" id="UP000023152">
    <property type="component" value="Unassembled WGS sequence"/>
</dbReference>
<protein>
    <submittedName>
        <fullName evidence="2">Uncharacterized protein</fullName>
    </submittedName>
</protein>
<keyword evidence="3" id="KW-1185">Reference proteome</keyword>
<comment type="caution">
    <text evidence="2">The sequence shown here is derived from an EMBL/GenBank/DDBJ whole genome shotgun (WGS) entry which is preliminary data.</text>
</comment>
<gene>
    <name evidence="2" type="ORF">RFI_08810</name>
</gene>
<proteinExistence type="predicted"/>
<accession>X6NPU7</accession>
<name>X6NPU7_RETFI</name>
<evidence type="ECO:0000313" key="2">
    <source>
        <dbReference type="EMBL" id="ETO28320.1"/>
    </source>
</evidence>
<evidence type="ECO:0000256" key="1">
    <source>
        <dbReference type="SAM" id="MobiDB-lite"/>
    </source>
</evidence>
<reference evidence="2 3" key="1">
    <citation type="journal article" date="2013" name="Curr. Biol.">
        <title>The Genome of the Foraminiferan Reticulomyxa filosa.</title>
        <authorList>
            <person name="Glockner G."/>
            <person name="Hulsmann N."/>
            <person name="Schleicher M."/>
            <person name="Noegel A.A."/>
            <person name="Eichinger L."/>
            <person name="Gallinger C."/>
            <person name="Pawlowski J."/>
            <person name="Sierra R."/>
            <person name="Euteneuer U."/>
            <person name="Pillet L."/>
            <person name="Moustafa A."/>
            <person name="Platzer M."/>
            <person name="Groth M."/>
            <person name="Szafranski K."/>
            <person name="Schliwa M."/>
        </authorList>
    </citation>
    <scope>NUCLEOTIDE SEQUENCE [LARGE SCALE GENOMIC DNA]</scope>
</reference>
<evidence type="ECO:0000313" key="3">
    <source>
        <dbReference type="Proteomes" id="UP000023152"/>
    </source>
</evidence>
<dbReference type="EMBL" id="ASPP01006726">
    <property type="protein sequence ID" value="ETO28320.1"/>
    <property type="molecule type" value="Genomic_DNA"/>
</dbReference>
<sequence length="273" mass="31850">MFIHSSPFDDIRKTRLRIQLRDLLIADVDFHNKSNPQANNKTGVGIGTAENKTIQKEDQSQNDKKHTKAGVVKIWKKRIRFSGLLVQLFHNISSYVYCNWQHTEKKKKIEQHNKKHKSNENREIDVDDHSNVIIHGDPEENGQTSYFDIEAPLDAPKVEDQLEESQSRDGWQGKNTPFKIPKYLRKIEIFGFIPNIRAVLTPLQLALFLDIVNAISASTDLIAEYNQEFNHDSSAPEKKNSKNGKQWTTSKQHKHKYKHKHKHKHKHIYHKIK</sequence>
<dbReference type="AlphaFoldDB" id="X6NPU7"/>